<dbReference type="InterPro" id="IPR011250">
    <property type="entry name" value="OMP/PagP_B-barrel"/>
</dbReference>
<dbReference type="PANTHER" id="PTHR36920">
    <property type="match status" value="1"/>
</dbReference>
<accession>A0A1J5RR31</accession>
<name>A0A1J5RR31_9ZZZZ</name>
<dbReference type="PANTHER" id="PTHR36920:SF1">
    <property type="entry name" value="OUTER MEMBRANE PROTEIN W"/>
    <property type="match status" value="1"/>
</dbReference>
<dbReference type="Pfam" id="PF03922">
    <property type="entry name" value="OmpW"/>
    <property type="match status" value="1"/>
</dbReference>
<dbReference type="SUPFAM" id="SSF56925">
    <property type="entry name" value="OMPA-like"/>
    <property type="match status" value="1"/>
</dbReference>
<evidence type="ECO:0000313" key="1">
    <source>
        <dbReference type="EMBL" id="OIQ98161.1"/>
    </source>
</evidence>
<dbReference type="EMBL" id="MLJW01000122">
    <property type="protein sequence ID" value="OIQ98161.1"/>
    <property type="molecule type" value="Genomic_DNA"/>
</dbReference>
<organism evidence="1">
    <name type="scientific">mine drainage metagenome</name>
    <dbReference type="NCBI Taxonomy" id="410659"/>
    <lineage>
        <taxon>unclassified sequences</taxon>
        <taxon>metagenomes</taxon>
        <taxon>ecological metagenomes</taxon>
    </lineage>
</organism>
<sequence>MIQAVKFSILAVAISASMGSAAHAQNNPWWVRVGPAAVNFSASAVVKAGGNVVPGASANADTNYTLAVEIGRNLTPNWALGLTLGLPPTAKLYGTGTAAPLGELGRVQYGPAVLSLQYQFDGLGAWRPYLGLGINRTIILDAPDGTLKSLNVDSAWGSVIQAGTEYNFSKKMFAFVDLKKIFLKTNATGTLGGAPTQARVTLNPLITTIGLGWRF</sequence>
<reference evidence="1" key="1">
    <citation type="submission" date="2016-10" db="EMBL/GenBank/DDBJ databases">
        <title>Sequence of Gallionella enrichment culture.</title>
        <authorList>
            <person name="Poehlein A."/>
            <person name="Muehling M."/>
            <person name="Daniel R."/>
        </authorList>
    </citation>
    <scope>NUCLEOTIDE SEQUENCE</scope>
</reference>
<dbReference type="GO" id="GO:0019867">
    <property type="term" value="C:outer membrane"/>
    <property type="evidence" value="ECO:0007669"/>
    <property type="project" value="InterPro"/>
</dbReference>
<protein>
    <submittedName>
        <fullName evidence="1">Outer membrane protein W</fullName>
    </submittedName>
</protein>
<dbReference type="InterPro" id="IPR005618">
    <property type="entry name" value="OMPW"/>
</dbReference>
<dbReference type="GO" id="GO:0055085">
    <property type="term" value="P:transmembrane transport"/>
    <property type="evidence" value="ECO:0007669"/>
    <property type="project" value="TreeGrafter"/>
</dbReference>
<comment type="caution">
    <text evidence="1">The sequence shown here is derived from an EMBL/GenBank/DDBJ whole genome shotgun (WGS) entry which is preliminary data.</text>
</comment>
<dbReference type="AlphaFoldDB" id="A0A1J5RR31"/>
<gene>
    <name evidence="1" type="primary">ompW_4</name>
    <name evidence="1" type="ORF">GALL_197550</name>
</gene>
<proteinExistence type="predicted"/>
<dbReference type="Gene3D" id="2.40.160.20">
    <property type="match status" value="1"/>
</dbReference>